<name>A0AAE0ZLL9_9GAST</name>
<reference evidence="1" key="1">
    <citation type="journal article" date="2023" name="G3 (Bethesda)">
        <title>A reference genome for the long-term kleptoplast-retaining sea slug Elysia crispata morphotype clarki.</title>
        <authorList>
            <person name="Eastman K.E."/>
            <person name="Pendleton A.L."/>
            <person name="Shaikh M.A."/>
            <person name="Suttiyut T."/>
            <person name="Ogas R."/>
            <person name="Tomko P."/>
            <person name="Gavelis G."/>
            <person name="Widhalm J.R."/>
            <person name="Wisecaver J.H."/>
        </authorList>
    </citation>
    <scope>NUCLEOTIDE SEQUENCE</scope>
    <source>
        <strain evidence="1">ECLA1</strain>
    </source>
</reference>
<proteinExistence type="predicted"/>
<protein>
    <submittedName>
        <fullName evidence="1">Uncharacterized protein</fullName>
    </submittedName>
</protein>
<organism evidence="1 2">
    <name type="scientific">Elysia crispata</name>
    <name type="common">lettuce slug</name>
    <dbReference type="NCBI Taxonomy" id="231223"/>
    <lineage>
        <taxon>Eukaryota</taxon>
        <taxon>Metazoa</taxon>
        <taxon>Spiralia</taxon>
        <taxon>Lophotrochozoa</taxon>
        <taxon>Mollusca</taxon>
        <taxon>Gastropoda</taxon>
        <taxon>Heterobranchia</taxon>
        <taxon>Euthyneura</taxon>
        <taxon>Panpulmonata</taxon>
        <taxon>Sacoglossa</taxon>
        <taxon>Placobranchoidea</taxon>
        <taxon>Plakobranchidae</taxon>
        <taxon>Elysia</taxon>
    </lineage>
</organism>
<sequence>MRNKLSPLLLNHACGRSRVGSHPNINNREDGDRDKILWGDRSFCQDGLVFPHSGVLHGNRLSEGIEVPLVPCPIRDDSGYPGGT</sequence>
<accession>A0AAE0ZLL9</accession>
<comment type="caution">
    <text evidence="1">The sequence shown here is derived from an EMBL/GenBank/DDBJ whole genome shotgun (WGS) entry which is preliminary data.</text>
</comment>
<dbReference type="Proteomes" id="UP001283361">
    <property type="component" value="Unassembled WGS sequence"/>
</dbReference>
<dbReference type="EMBL" id="JAWDGP010003693">
    <property type="protein sequence ID" value="KAK3771620.1"/>
    <property type="molecule type" value="Genomic_DNA"/>
</dbReference>
<gene>
    <name evidence="1" type="ORF">RRG08_047877</name>
</gene>
<dbReference type="AlphaFoldDB" id="A0AAE0ZLL9"/>
<evidence type="ECO:0000313" key="2">
    <source>
        <dbReference type="Proteomes" id="UP001283361"/>
    </source>
</evidence>
<keyword evidence="2" id="KW-1185">Reference proteome</keyword>
<evidence type="ECO:0000313" key="1">
    <source>
        <dbReference type="EMBL" id="KAK3771620.1"/>
    </source>
</evidence>